<name>A0A6C0R0Q8_9CAUD</name>
<accession>A0A6C0R0Q8</accession>
<proteinExistence type="predicted"/>
<evidence type="ECO:0000313" key="2">
    <source>
        <dbReference type="EMBL" id="QHZ59865.1"/>
    </source>
</evidence>
<keyword evidence="1" id="KW-0812">Transmembrane</keyword>
<dbReference type="RefSeq" id="YP_009855819.1">
    <property type="nucleotide sequence ID" value="NC_048847.1"/>
</dbReference>
<protein>
    <submittedName>
        <fullName evidence="2">Uncharacterized protein</fullName>
    </submittedName>
</protein>
<evidence type="ECO:0000313" key="3">
    <source>
        <dbReference type="Proteomes" id="UP000479357"/>
    </source>
</evidence>
<dbReference type="EMBL" id="MN877442">
    <property type="protein sequence ID" value="QHZ59865.1"/>
    <property type="molecule type" value="Genomic_DNA"/>
</dbReference>
<keyword evidence="3" id="KW-1185">Reference proteome</keyword>
<feature type="transmembrane region" description="Helical" evidence="1">
    <location>
        <begin position="6"/>
        <end position="26"/>
    </location>
</feature>
<keyword evidence="1" id="KW-0472">Membrane</keyword>
<keyword evidence="1" id="KW-1133">Transmembrane helix</keyword>
<reference evidence="2 3" key="1">
    <citation type="submission" date="2019-12" db="EMBL/GenBank/DDBJ databases">
        <title>Alteromonas phage V22 represents a new genus of marine bacteriophages that requires a novel tail fiber chaperone for host recognition.</title>
        <authorList>
            <person name="Gonzalez-Serrano R."/>
            <person name="Dunne M."/>
            <person name="Rosselli R."/>
            <person name="Martin-Cuadrado A.-B."/>
            <person name="Grosboillot V."/>
            <person name="Zinsli L."/>
            <person name="Roda-Garcia J.J."/>
            <person name="Loessner M.J."/>
            <person name="Rodriguez-Valera F."/>
        </authorList>
    </citation>
    <scope>NUCLEOTIDE SEQUENCE [LARGE SCALE GENOMIC DNA]</scope>
</reference>
<dbReference type="KEGG" id="vg:55626559"/>
<dbReference type="Proteomes" id="UP000479357">
    <property type="component" value="Segment"/>
</dbReference>
<dbReference type="GeneID" id="55626559"/>
<evidence type="ECO:0000256" key="1">
    <source>
        <dbReference type="SAM" id="Phobius"/>
    </source>
</evidence>
<sequence length="164" mass="19427">MTEQELGYLVGFSTWGLGYILVRVFCPVLKFTKDLPEGVTARNTVFRIKADPDQENLHGVIAQEYYESTFKHNLINLFKLLIGDEHKEREMEILGHEITVQFYPPEEQHLKRLQHANALVKYYPCFKQWNIDTVYEWMTEETDFARDWIVDNIDKVNTLIEKNL</sequence>
<organism evidence="2 3">
    <name type="scientific">Alteromonas phage vB_AmeM_PT11-V22</name>
    <dbReference type="NCBI Taxonomy" id="2704031"/>
    <lineage>
        <taxon>Viruses</taxon>
        <taxon>Duplodnaviria</taxon>
        <taxon>Heunggongvirae</taxon>
        <taxon>Uroviricota</taxon>
        <taxon>Caudoviricetes</taxon>
        <taxon>Myoalterovirus</taxon>
        <taxon>Myoalterovirus PT11V22</taxon>
    </lineage>
</organism>